<dbReference type="SUPFAM" id="SSF52540">
    <property type="entry name" value="P-loop containing nucleoside triphosphate hydrolases"/>
    <property type="match status" value="1"/>
</dbReference>
<evidence type="ECO:0000256" key="3">
    <source>
        <dbReference type="ARBA" id="ARBA00022475"/>
    </source>
</evidence>
<evidence type="ECO:0000313" key="8">
    <source>
        <dbReference type="EMBL" id="AMY68099.1"/>
    </source>
</evidence>
<organism evidence="8 9">
    <name type="scientific">Frigidibacter mobilis</name>
    <dbReference type="NCBI Taxonomy" id="1335048"/>
    <lineage>
        <taxon>Bacteria</taxon>
        <taxon>Pseudomonadati</taxon>
        <taxon>Pseudomonadota</taxon>
        <taxon>Alphaproteobacteria</taxon>
        <taxon>Rhodobacterales</taxon>
        <taxon>Paracoccaceae</taxon>
        <taxon>Frigidibacter</taxon>
    </lineage>
</organism>
<dbReference type="Pfam" id="PF00005">
    <property type="entry name" value="ABC_tran"/>
    <property type="match status" value="1"/>
</dbReference>
<proteinExistence type="predicted"/>
<evidence type="ECO:0000259" key="7">
    <source>
        <dbReference type="Pfam" id="PF00005"/>
    </source>
</evidence>
<keyword evidence="2" id="KW-0813">Transport</keyword>
<sequence>MTGLRAQALTLAYDRRIVVEDLTLALPAGRVTAILGPNGCGKSTLLKALARLIRPQAGRVTLDGQDIHALPTRAVARRLGLLPQAPLAPEGITVADLVARGRAPGAGCWQDGARRMRRRARRRWRPPG</sequence>
<keyword evidence="4" id="KW-0406">Ion transport</keyword>
<dbReference type="GO" id="GO:0006811">
    <property type="term" value="P:monoatomic ion transport"/>
    <property type="evidence" value="ECO:0007669"/>
    <property type="project" value="UniProtKB-KW"/>
</dbReference>
<keyword evidence="9" id="KW-1185">Reference proteome</keyword>
<keyword evidence="3" id="KW-1003">Cell membrane</keyword>
<name>A0A161HBP1_9RHOB</name>
<accession>A0A161HBP1</accession>
<dbReference type="GO" id="GO:0005524">
    <property type="term" value="F:ATP binding"/>
    <property type="evidence" value="ECO:0007669"/>
    <property type="project" value="InterPro"/>
</dbReference>
<evidence type="ECO:0000256" key="5">
    <source>
        <dbReference type="ARBA" id="ARBA00023136"/>
    </source>
</evidence>
<dbReference type="Gene3D" id="3.40.50.300">
    <property type="entry name" value="P-loop containing nucleotide triphosphate hydrolases"/>
    <property type="match status" value="1"/>
</dbReference>
<dbReference type="GO" id="GO:0016887">
    <property type="term" value="F:ATP hydrolysis activity"/>
    <property type="evidence" value="ECO:0007669"/>
    <property type="project" value="InterPro"/>
</dbReference>
<comment type="subcellular location">
    <subcellularLocation>
        <location evidence="1">Cell membrane</location>
        <topology evidence="1">Peripheral membrane protein</topology>
    </subcellularLocation>
</comment>
<keyword evidence="5" id="KW-0472">Membrane</keyword>
<evidence type="ECO:0000256" key="4">
    <source>
        <dbReference type="ARBA" id="ARBA00023065"/>
    </source>
</evidence>
<feature type="compositionally biased region" description="Basic residues" evidence="6">
    <location>
        <begin position="115"/>
        <end position="128"/>
    </location>
</feature>
<evidence type="ECO:0000256" key="1">
    <source>
        <dbReference type="ARBA" id="ARBA00004202"/>
    </source>
</evidence>
<dbReference type="PANTHER" id="PTHR42771:SF2">
    <property type="entry name" value="IRON(3+)-HYDROXAMATE IMPORT ATP-BINDING PROTEIN FHUC"/>
    <property type="match status" value="1"/>
</dbReference>
<dbReference type="InterPro" id="IPR027417">
    <property type="entry name" value="P-loop_NTPase"/>
</dbReference>
<evidence type="ECO:0000313" key="9">
    <source>
        <dbReference type="Proteomes" id="UP000076128"/>
    </source>
</evidence>
<dbReference type="InterPro" id="IPR003439">
    <property type="entry name" value="ABC_transporter-like_ATP-bd"/>
</dbReference>
<dbReference type="KEGG" id="daa:AKL17_0840"/>
<gene>
    <name evidence="8" type="ORF">AKL17_0840</name>
</gene>
<dbReference type="EMBL" id="CP012661">
    <property type="protein sequence ID" value="AMY68099.1"/>
    <property type="molecule type" value="Genomic_DNA"/>
</dbReference>
<dbReference type="InterPro" id="IPR051535">
    <property type="entry name" value="Siderophore_ABC-ATPase"/>
</dbReference>
<protein>
    <submittedName>
        <fullName evidence="8">ABC transporter</fullName>
    </submittedName>
</protein>
<dbReference type="PATRIC" id="fig|1335048.3.peg.871"/>
<feature type="region of interest" description="Disordered" evidence="6">
    <location>
        <begin position="109"/>
        <end position="128"/>
    </location>
</feature>
<dbReference type="Proteomes" id="UP000076128">
    <property type="component" value="Chromosome"/>
</dbReference>
<dbReference type="AlphaFoldDB" id="A0A161HBP1"/>
<feature type="domain" description="ABC transporter" evidence="7">
    <location>
        <begin position="20"/>
        <end position="103"/>
    </location>
</feature>
<reference evidence="8 9" key="1">
    <citation type="submission" date="2015-09" db="EMBL/GenBank/DDBJ databases">
        <title>Complete genome sequence of Defluviimonas alba cai42t isolated from an oilfield in Xinjiang.</title>
        <authorList>
            <person name="Geng S."/>
            <person name="Pan X."/>
            <person name="Wu X."/>
        </authorList>
    </citation>
    <scope>NUCLEOTIDE SEQUENCE [LARGE SCALE GENOMIC DNA]</scope>
    <source>
        <strain evidence="9">cai42</strain>
    </source>
</reference>
<dbReference type="PANTHER" id="PTHR42771">
    <property type="entry name" value="IRON(3+)-HYDROXAMATE IMPORT ATP-BINDING PROTEIN FHUC"/>
    <property type="match status" value="1"/>
</dbReference>
<evidence type="ECO:0000256" key="6">
    <source>
        <dbReference type="SAM" id="MobiDB-lite"/>
    </source>
</evidence>
<dbReference type="STRING" id="1335048.AKL17_0840"/>
<dbReference type="GO" id="GO:0005886">
    <property type="term" value="C:plasma membrane"/>
    <property type="evidence" value="ECO:0007669"/>
    <property type="project" value="UniProtKB-SubCell"/>
</dbReference>
<evidence type="ECO:0000256" key="2">
    <source>
        <dbReference type="ARBA" id="ARBA00022448"/>
    </source>
</evidence>